<accession>A0A345CT38</accession>
<dbReference type="RefSeq" id="WP_233480278.1">
    <property type="nucleotide sequence ID" value="NZ_CP013970.1"/>
</dbReference>
<dbReference type="Pfam" id="PF06530">
    <property type="entry name" value="Phage_antitermQ"/>
    <property type="match status" value="1"/>
</dbReference>
<protein>
    <submittedName>
        <fullName evidence="5">Antitermination protein Q</fullName>
    </submittedName>
</protein>
<dbReference type="InterPro" id="IPR010534">
    <property type="entry name" value="Phage_933W_GpQ"/>
</dbReference>
<organism evidence="5 6">
    <name type="scientific">Erwinia tracheiphila</name>
    <dbReference type="NCBI Taxonomy" id="65700"/>
    <lineage>
        <taxon>Bacteria</taxon>
        <taxon>Pseudomonadati</taxon>
        <taxon>Pseudomonadota</taxon>
        <taxon>Gammaproteobacteria</taxon>
        <taxon>Enterobacterales</taxon>
        <taxon>Erwiniaceae</taxon>
        <taxon>Erwinia</taxon>
    </lineage>
</organism>
<dbReference type="AlphaFoldDB" id="A0A345CT38"/>
<dbReference type="GO" id="GO:0003677">
    <property type="term" value="F:DNA binding"/>
    <property type="evidence" value="ECO:0007669"/>
    <property type="project" value="UniProtKB-KW"/>
</dbReference>
<evidence type="ECO:0000256" key="1">
    <source>
        <dbReference type="ARBA" id="ARBA00010234"/>
    </source>
</evidence>
<comment type="similarity">
    <text evidence="1">Belongs to the phage antitermination Q type 1 family.</text>
</comment>
<gene>
    <name evidence="5" type="ORF">AV903_12065</name>
</gene>
<keyword evidence="4" id="KW-0804">Transcription</keyword>
<evidence type="ECO:0000256" key="2">
    <source>
        <dbReference type="ARBA" id="ARBA00023015"/>
    </source>
</evidence>
<reference evidence="5 6" key="1">
    <citation type="submission" date="2016-01" db="EMBL/GenBank/DDBJ databases">
        <authorList>
            <person name="Oliw E.H."/>
        </authorList>
    </citation>
    <scope>NUCLEOTIDE SEQUENCE [LARGE SCALE GENOMIC DNA]</scope>
    <source>
        <strain evidence="5 6">MDcuke</strain>
    </source>
</reference>
<name>A0A345CT38_9GAMM</name>
<dbReference type="GO" id="GO:0060567">
    <property type="term" value="P:negative regulation of termination of DNA-templated transcription"/>
    <property type="evidence" value="ECO:0007669"/>
    <property type="project" value="InterPro"/>
</dbReference>
<evidence type="ECO:0000256" key="3">
    <source>
        <dbReference type="ARBA" id="ARBA00023125"/>
    </source>
</evidence>
<evidence type="ECO:0000256" key="4">
    <source>
        <dbReference type="ARBA" id="ARBA00023163"/>
    </source>
</evidence>
<evidence type="ECO:0000313" key="6">
    <source>
        <dbReference type="Proteomes" id="UP000264980"/>
    </source>
</evidence>
<keyword evidence="3" id="KW-0238">DNA-binding</keyword>
<proteinExistence type="inferred from homology"/>
<dbReference type="EMBL" id="CP013970">
    <property type="protein sequence ID" value="AXF76605.1"/>
    <property type="molecule type" value="Genomic_DNA"/>
</dbReference>
<dbReference type="Proteomes" id="UP000264980">
    <property type="component" value="Chromosome"/>
</dbReference>
<evidence type="ECO:0000313" key="5">
    <source>
        <dbReference type="EMBL" id="AXF76605.1"/>
    </source>
</evidence>
<sequence length="151" mass="16589">MRDIRAVLKRWGEWAAHEENRSAWPTVCATFRGVLAGKSSLRLSCTDDDGLIIDACVSGRHIAGRDAEREVLFAYYVLRLSQRDVADLFETNRMQVRNLLSGTENFVNGGLVVPGVRLDMDLVLKATGQMRTPAFLLSGFEDISGCALAAG</sequence>
<keyword evidence="2" id="KW-0805">Transcription regulation</keyword>